<proteinExistence type="predicted"/>
<evidence type="ECO:0000256" key="4">
    <source>
        <dbReference type="ARBA" id="ARBA00022989"/>
    </source>
</evidence>
<evidence type="ECO:0000256" key="1">
    <source>
        <dbReference type="ARBA" id="ARBA00004651"/>
    </source>
</evidence>
<evidence type="ECO:0000256" key="6">
    <source>
        <dbReference type="SAM" id="MobiDB-lite"/>
    </source>
</evidence>
<evidence type="ECO:0000256" key="3">
    <source>
        <dbReference type="ARBA" id="ARBA00022692"/>
    </source>
</evidence>
<keyword evidence="4 7" id="KW-1133">Transmembrane helix</keyword>
<feature type="region of interest" description="Disordered" evidence="6">
    <location>
        <begin position="168"/>
        <end position="214"/>
    </location>
</feature>
<reference evidence="8 9" key="1">
    <citation type="submission" date="2024-09" db="EMBL/GenBank/DDBJ databases">
        <authorList>
            <person name="Sun Q."/>
            <person name="Mori K."/>
        </authorList>
    </citation>
    <scope>NUCLEOTIDE SEQUENCE [LARGE SCALE GENOMIC DNA]</scope>
    <source>
        <strain evidence="8 9">JCM 3028</strain>
    </source>
</reference>
<protein>
    <recommendedName>
        <fullName evidence="10">MFS transporter</fullName>
    </recommendedName>
</protein>
<dbReference type="RefSeq" id="WP_386161444.1">
    <property type="nucleotide sequence ID" value="NZ_JBHMBS010000023.1"/>
</dbReference>
<evidence type="ECO:0000256" key="7">
    <source>
        <dbReference type="SAM" id="Phobius"/>
    </source>
</evidence>
<dbReference type="PANTHER" id="PTHR23513:SF11">
    <property type="entry name" value="STAPHYLOFERRIN A TRANSPORTER"/>
    <property type="match status" value="1"/>
</dbReference>
<evidence type="ECO:0000256" key="5">
    <source>
        <dbReference type="ARBA" id="ARBA00023136"/>
    </source>
</evidence>
<gene>
    <name evidence="8" type="ORF">ACFFRH_33555</name>
</gene>
<sequence length="214" mass="21737">MATSSPTRALLRERRFVLLASARTISVLGDGFARVALAFGVIAIPGSTPAQLSLVLACQAVPQLLLILVGGAPLWTIVVAMFAAGVAGDVFGVLWTTTMQREVPADALSRVSSYDWFGSLALAPLGILAAGPVAAAVGPGAALLGCSGLVVVATLAALLSPQVRTLRAPDAEERAPDAEEDVRPASGETAGRTHTSEGGQGLGTVSTQVVEAER</sequence>
<dbReference type="Proteomes" id="UP001589610">
    <property type="component" value="Unassembled WGS sequence"/>
</dbReference>
<keyword evidence="9" id="KW-1185">Reference proteome</keyword>
<evidence type="ECO:0000313" key="8">
    <source>
        <dbReference type="EMBL" id="MFB9680429.1"/>
    </source>
</evidence>
<dbReference type="EMBL" id="JBHMBS010000023">
    <property type="protein sequence ID" value="MFB9680429.1"/>
    <property type="molecule type" value="Genomic_DNA"/>
</dbReference>
<feature type="compositionally biased region" description="Polar residues" evidence="6">
    <location>
        <begin position="192"/>
        <end position="214"/>
    </location>
</feature>
<dbReference type="PANTHER" id="PTHR23513">
    <property type="entry name" value="INTEGRAL MEMBRANE EFFLUX PROTEIN-RELATED"/>
    <property type="match status" value="1"/>
</dbReference>
<organism evidence="8 9">
    <name type="scientific">Streptosporangium vulgare</name>
    <dbReference type="NCBI Taxonomy" id="46190"/>
    <lineage>
        <taxon>Bacteria</taxon>
        <taxon>Bacillati</taxon>
        <taxon>Actinomycetota</taxon>
        <taxon>Actinomycetes</taxon>
        <taxon>Streptosporangiales</taxon>
        <taxon>Streptosporangiaceae</taxon>
        <taxon>Streptosporangium</taxon>
    </lineage>
</organism>
<accession>A0ABV5TMS7</accession>
<dbReference type="SUPFAM" id="SSF103473">
    <property type="entry name" value="MFS general substrate transporter"/>
    <property type="match status" value="1"/>
</dbReference>
<comment type="caution">
    <text evidence="8">The sequence shown here is derived from an EMBL/GenBank/DDBJ whole genome shotgun (WGS) entry which is preliminary data.</text>
</comment>
<keyword evidence="5 7" id="KW-0472">Membrane</keyword>
<feature type="transmembrane region" description="Helical" evidence="7">
    <location>
        <begin position="141"/>
        <end position="159"/>
    </location>
</feature>
<keyword evidence="3 7" id="KW-0812">Transmembrane</keyword>
<keyword evidence="2" id="KW-1003">Cell membrane</keyword>
<dbReference type="InterPro" id="IPR036259">
    <property type="entry name" value="MFS_trans_sf"/>
</dbReference>
<evidence type="ECO:0000313" key="9">
    <source>
        <dbReference type="Proteomes" id="UP001589610"/>
    </source>
</evidence>
<feature type="transmembrane region" description="Helical" evidence="7">
    <location>
        <begin position="64"/>
        <end position="95"/>
    </location>
</feature>
<comment type="subcellular location">
    <subcellularLocation>
        <location evidence="1">Cell membrane</location>
        <topology evidence="1">Multi-pass membrane protein</topology>
    </subcellularLocation>
</comment>
<name>A0ABV5TMS7_9ACTN</name>
<evidence type="ECO:0000256" key="2">
    <source>
        <dbReference type="ARBA" id="ARBA00022475"/>
    </source>
</evidence>
<feature type="compositionally biased region" description="Basic and acidic residues" evidence="6">
    <location>
        <begin position="168"/>
        <end position="183"/>
    </location>
</feature>
<evidence type="ECO:0008006" key="10">
    <source>
        <dbReference type="Google" id="ProtNLM"/>
    </source>
</evidence>